<evidence type="ECO:0000313" key="6">
    <source>
        <dbReference type="EnsemblPlants" id="PAC:32927194.CDS.1"/>
    </source>
</evidence>
<dbReference type="GO" id="GO:0016705">
    <property type="term" value="F:oxidoreductase activity, acting on paired donors, with incorporation or reduction of molecular oxygen"/>
    <property type="evidence" value="ECO:0007669"/>
    <property type="project" value="InterPro"/>
</dbReference>
<dbReference type="STRING" id="3218.A0A2K1JE46"/>
<keyword evidence="2" id="KW-0479">Metal-binding</keyword>
<keyword evidence="3" id="KW-0560">Oxidoreductase</keyword>
<accession>A0A2K1JE46</accession>
<evidence type="ECO:0000256" key="1">
    <source>
        <dbReference type="ARBA" id="ARBA00010617"/>
    </source>
</evidence>
<keyword evidence="7" id="KW-1185">Reference proteome</keyword>
<reference evidence="5 7" key="1">
    <citation type="journal article" date="2008" name="Science">
        <title>The Physcomitrella genome reveals evolutionary insights into the conquest of land by plants.</title>
        <authorList>
            <person name="Rensing S."/>
            <person name="Lang D."/>
            <person name="Zimmer A."/>
            <person name="Terry A."/>
            <person name="Salamov A."/>
            <person name="Shapiro H."/>
            <person name="Nishiyama T."/>
            <person name="Perroud P.-F."/>
            <person name="Lindquist E."/>
            <person name="Kamisugi Y."/>
            <person name="Tanahashi T."/>
            <person name="Sakakibara K."/>
            <person name="Fujita T."/>
            <person name="Oishi K."/>
            <person name="Shin-I T."/>
            <person name="Kuroki Y."/>
            <person name="Toyoda A."/>
            <person name="Suzuki Y."/>
            <person name="Hashimoto A."/>
            <person name="Yamaguchi K."/>
            <person name="Sugano A."/>
            <person name="Kohara Y."/>
            <person name="Fujiyama A."/>
            <person name="Anterola A."/>
            <person name="Aoki S."/>
            <person name="Ashton N."/>
            <person name="Barbazuk W.B."/>
            <person name="Barker E."/>
            <person name="Bennetzen J."/>
            <person name="Bezanilla M."/>
            <person name="Blankenship R."/>
            <person name="Cho S.H."/>
            <person name="Dutcher S."/>
            <person name="Estelle M."/>
            <person name="Fawcett J.A."/>
            <person name="Gundlach H."/>
            <person name="Hanada K."/>
            <person name="Heyl A."/>
            <person name="Hicks K.A."/>
            <person name="Hugh J."/>
            <person name="Lohr M."/>
            <person name="Mayer K."/>
            <person name="Melkozernov A."/>
            <person name="Murata T."/>
            <person name="Nelson D."/>
            <person name="Pils B."/>
            <person name="Prigge M."/>
            <person name="Reiss B."/>
            <person name="Renner T."/>
            <person name="Rombauts S."/>
            <person name="Rushton P."/>
            <person name="Sanderfoot A."/>
            <person name="Schween G."/>
            <person name="Shiu S.-H."/>
            <person name="Stueber K."/>
            <person name="Theodoulou F.L."/>
            <person name="Tu H."/>
            <person name="Van de Peer Y."/>
            <person name="Verrier P.J."/>
            <person name="Waters E."/>
            <person name="Wood A."/>
            <person name="Yang L."/>
            <person name="Cove D."/>
            <person name="Cuming A."/>
            <person name="Hasebe M."/>
            <person name="Lucas S."/>
            <person name="Mishler D.B."/>
            <person name="Reski R."/>
            <person name="Grigoriev I."/>
            <person name="Quatrano R.S."/>
            <person name="Boore J.L."/>
        </authorList>
    </citation>
    <scope>NUCLEOTIDE SEQUENCE [LARGE SCALE GENOMIC DNA]</scope>
    <source>
        <strain evidence="6 7">cv. Gransden 2004</strain>
    </source>
</reference>
<organism evidence="5">
    <name type="scientific">Physcomitrium patens</name>
    <name type="common">Spreading-leaved earth moss</name>
    <name type="synonym">Physcomitrella patens</name>
    <dbReference type="NCBI Taxonomy" id="3218"/>
    <lineage>
        <taxon>Eukaryota</taxon>
        <taxon>Viridiplantae</taxon>
        <taxon>Streptophyta</taxon>
        <taxon>Embryophyta</taxon>
        <taxon>Bryophyta</taxon>
        <taxon>Bryophytina</taxon>
        <taxon>Bryopsida</taxon>
        <taxon>Funariidae</taxon>
        <taxon>Funariales</taxon>
        <taxon>Funariaceae</taxon>
        <taxon>Physcomitrium</taxon>
    </lineage>
</organism>
<comment type="similarity">
    <text evidence="1">Belongs to the cytochrome P450 family.</text>
</comment>
<dbReference type="GO" id="GO:0005506">
    <property type="term" value="F:iron ion binding"/>
    <property type="evidence" value="ECO:0007669"/>
    <property type="project" value="InterPro"/>
</dbReference>
<dbReference type="InterPro" id="IPR036396">
    <property type="entry name" value="Cyt_P450_sf"/>
</dbReference>
<dbReference type="PANTHER" id="PTHR24296">
    <property type="entry name" value="CYTOCHROME P450"/>
    <property type="match status" value="1"/>
</dbReference>
<dbReference type="GO" id="GO:0020037">
    <property type="term" value="F:heme binding"/>
    <property type="evidence" value="ECO:0007669"/>
    <property type="project" value="InterPro"/>
</dbReference>
<dbReference type="EMBL" id="ABEU02000015">
    <property type="protein sequence ID" value="PNR39805.1"/>
    <property type="molecule type" value="Genomic_DNA"/>
</dbReference>
<keyword evidence="4" id="KW-0408">Iron</keyword>
<dbReference type="Gene3D" id="1.10.630.10">
    <property type="entry name" value="Cytochrome P450"/>
    <property type="match status" value="1"/>
</dbReference>
<dbReference type="Gramene" id="Pp3c15_22430V3.1">
    <property type="protein sequence ID" value="PAC:32927194.CDS.1"/>
    <property type="gene ID" value="Pp3c15_22430"/>
</dbReference>
<dbReference type="GO" id="GO:0004497">
    <property type="term" value="F:monooxygenase activity"/>
    <property type="evidence" value="ECO:0007669"/>
    <property type="project" value="InterPro"/>
</dbReference>
<dbReference type="SUPFAM" id="SSF48264">
    <property type="entry name" value="Cytochrome P450"/>
    <property type="match status" value="1"/>
</dbReference>
<reference evidence="6" key="3">
    <citation type="submission" date="2020-12" db="UniProtKB">
        <authorList>
            <consortium name="EnsemblPlants"/>
        </authorList>
    </citation>
    <scope>IDENTIFICATION</scope>
</reference>
<evidence type="ECO:0000313" key="5">
    <source>
        <dbReference type="EMBL" id="PNR39805.1"/>
    </source>
</evidence>
<gene>
    <name evidence="5" type="ORF">PHYPA_020085</name>
</gene>
<dbReference type="Proteomes" id="UP000006727">
    <property type="component" value="Chromosome 15"/>
</dbReference>
<dbReference type="PaxDb" id="3218-PP1S66_14V6.1"/>
<dbReference type="AlphaFoldDB" id="A0A2K1JE46"/>
<dbReference type="Pfam" id="PF00067">
    <property type="entry name" value="p450"/>
    <property type="match status" value="1"/>
</dbReference>
<evidence type="ECO:0000256" key="4">
    <source>
        <dbReference type="ARBA" id="ARBA00023004"/>
    </source>
</evidence>
<evidence type="ECO:0008006" key="8">
    <source>
        <dbReference type="Google" id="ProtNLM"/>
    </source>
</evidence>
<evidence type="ECO:0000313" key="7">
    <source>
        <dbReference type="Proteomes" id="UP000006727"/>
    </source>
</evidence>
<reference evidence="5 7" key="2">
    <citation type="journal article" date="2018" name="Plant J.">
        <title>The Physcomitrella patens chromosome-scale assembly reveals moss genome structure and evolution.</title>
        <authorList>
            <person name="Lang D."/>
            <person name="Ullrich K.K."/>
            <person name="Murat F."/>
            <person name="Fuchs J."/>
            <person name="Jenkins J."/>
            <person name="Haas F.B."/>
            <person name="Piednoel M."/>
            <person name="Gundlach H."/>
            <person name="Van Bel M."/>
            <person name="Meyberg R."/>
            <person name="Vives C."/>
            <person name="Morata J."/>
            <person name="Symeonidi A."/>
            <person name="Hiss M."/>
            <person name="Muchero W."/>
            <person name="Kamisugi Y."/>
            <person name="Saleh O."/>
            <person name="Blanc G."/>
            <person name="Decker E.L."/>
            <person name="van Gessel N."/>
            <person name="Grimwood J."/>
            <person name="Hayes R.D."/>
            <person name="Graham S.W."/>
            <person name="Gunter L.E."/>
            <person name="McDaniel S.F."/>
            <person name="Hoernstein S.N.W."/>
            <person name="Larsson A."/>
            <person name="Li F.W."/>
            <person name="Perroud P.F."/>
            <person name="Phillips J."/>
            <person name="Ranjan P."/>
            <person name="Rokshar D.S."/>
            <person name="Rothfels C.J."/>
            <person name="Schneider L."/>
            <person name="Shu S."/>
            <person name="Stevenson D.W."/>
            <person name="Thummler F."/>
            <person name="Tillich M."/>
            <person name="Villarreal Aguilar J.C."/>
            <person name="Widiez T."/>
            <person name="Wong G.K."/>
            <person name="Wymore A."/>
            <person name="Zhang Y."/>
            <person name="Zimmer A.D."/>
            <person name="Quatrano R.S."/>
            <person name="Mayer K.F.X."/>
            <person name="Goodstein D."/>
            <person name="Casacuberta J.M."/>
            <person name="Vandepoele K."/>
            <person name="Reski R."/>
            <person name="Cuming A.C."/>
            <person name="Tuskan G.A."/>
            <person name="Maumus F."/>
            <person name="Salse J."/>
            <person name="Schmutz J."/>
            <person name="Rensing S.A."/>
        </authorList>
    </citation>
    <scope>NUCLEOTIDE SEQUENCE [LARGE SCALE GENOMIC DNA]</scope>
    <source>
        <strain evidence="6 7">cv. Gransden 2004</strain>
    </source>
</reference>
<proteinExistence type="inferred from homology"/>
<sequence length="275" mass="30435">MRHACQLLPSWSRHHRHGHDVVLLGAHQPLEVEQNILAEISATHNSSSVAACSSFDELKSMHYLQAALFESMRLHPSIPADQKVAASDDVWPDGTVIRKGETAGYSPYIMGRMEALWGPDVMEYKPERWLKDGVFVPENSYKFPVFQARPRICLGKDMGIMTMKLIAASAAAVHAVGTRWIPELISSVGGVNDVGRSAGACASKVMTRPRLRSGPIDLVLHRSLQLQSPQPSDLFLKLKIMLPAPFDATDLLPKSLCNRLRINCRANIIKTTHTN</sequence>
<evidence type="ECO:0000256" key="3">
    <source>
        <dbReference type="ARBA" id="ARBA00023002"/>
    </source>
</evidence>
<dbReference type="InParanoid" id="A0A2K1JE46"/>
<evidence type="ECO:0000256" key="2">
    <source>
        <dbReference type="ARBA" id="ARBA00022723"/>
    </source>
</evidence>
<dbReference type="InterPro" id="IPR001128">
    <property type="entry name" value="Cyt_P450"/>
</dbReference>
<name>A0A2K1JE46_PHYPA</name>
<protein>
    <recommendedName>
        <fullName evidence="8">Cytochrome P450</fullName>
    </recommendedName>
</protein>
<dbReference type="EnsemblPlants" id="Pp3c15_22430V3.1">
    <property type="protein sequence ID" value="PAC:32927194.CDS.1"/>
    <property type="gene ID" value="Pp3c15_22430"/>
</dbReference>